<dbReference type="RefSeq" id="WP_200400122.1">
    <property type="nucleotide sequence ID" value="NZ_CP066831.1"/>
</dbReference>
<proteinExistence type="predicted"/>
<dbReference type="Proteomes" id="UP000595636">
    <property type="component" value="Chromosome"/>
</dbReference>
<feature type="compositionally biased region" description="Low complexity" evidence="5">
    <location>
        <begin position="163"/>
        <end position="179"/>
    </location>
</feature>
<evidence type="ECO:0000256" key="5">
    <source>
        <dbReference type="SAM" id="MobiDB-lite"/>
    </source>
</evidence>
<evidence type="ECO:0000256" key="4">
    <source>
        <dbReference type="ARBA" id="ARBA00023136"/>
    </source>
</evidence>
<accession>A0A7T7RG18</accession>
<dbReference type="EMBL" id="CP066831">
    <property type="protein sequence ID" value="QQM45313.1"/>
    <property type="molecule type" value="Genomic_DNA"/>
</dbReference>
<comment type="subcellular location">
    <subcellularLocation>
        <location evidence="1">Golgi apparatus membrane</location>
        <topology evidence="1">Peripheral membrane protein</topology>
        <orientation evidence="1">Cytoplasmic side</orientation>
    </subcellularLocation>
</comment>
<dbReference type="InterPro" id="IPR008628">
    <property type="entry name" value="GPP34-like"/>
</dbReference>
<keyword evidence="4" id="KW-0472">Membrane</keyword>
<feature type="region of interest" description="Disordered" evidence="5">
    <location>
        <begin position="157"/>
        <end position="179"/>
    </location>
</feature>
<evidence type="ECO:0000256" key="1">
    <source>
        <dbReference type="ARBA" id="ARBA00004255"/>
    </source>
</evidence>
<protein>
    <submittedName>
        <fullName evidence="6">GPP34 family phosphoprotein</fullName>
    </submittedName>
</protein>
<evidence type="ECO:0000313" key="6">
    <source>
        <dbReference type="EMBL" id="QQM45313.1"/>
    </source>
</evidence>
<keyword evidence="3" id="KW-0446">Lipid-binding</keyword>
<evidence type="ECO:0000313" key="7">
    <source>
        <dbReference type="Proteomes" id="UP000595636"/>
    </source>
</evidence>
<dbReference type="GO" id="GO:0005737">
    <property type="term" value="C:cytoplasm"/>
    <property type="evidence" value="ECO:0007669"/>
    <property type="project" value="UniProtKB-ARBA"/>
</dbReference>
<dbReference type="Gene3D" id="1.10.3630.10">
    <property type="entry name" value="yeast vps74-n-term truncation variant domain like"/>
    <property type="match status" value="1"/>
</dbReference>
<dbReference type="AlphaFoldDB" id="A0A7T7RG18"/>
<dbReference type="InterPro" id="IPR038261">
    <property type="entry name" value="GPP34-like_sf"/>
</dbReference>
<keyword evidence="7" id="KW-1185">Reference proteome</keyword>
<dbReference type="GO" id="GO:0012505">
    <property type="term" value="C:endomembrane system"/>
    <property type="evidence" value="ECO:0007669"/>
    <property type="project" value="UniProtKB-ARBA"/>
</dbReference>
<dbReference type="Pfam" id="PF05719">
    <property type="entry name" value="GPP34"/>
    <property type="match status" value="1"/>
</dbReference>
<reference evidence="6 7" key="1">
    <citation type="submission" date="2020-12" db="EMBL/GenBank/DDBJ databases">
        <title>A novel species.</title>
        <authorList>
            <person name="Li K."/>
        </authorList>
    </citation>
    <scope>NUCLEOTIDE SEQUENCE [LARGE SCALE GENOMIC DNA]</scope>
    <source>
        <strain evidence="6 7">ZYC-3</strain>
    </source>
</reference>
<dbReference type="GO" id="GO:0070273">
    <property type="term" value="F:phosphatidylinositol-4-phosphate binding"/>
    <property type="evidence" value="ECO:0007669"/>
    <property type="project" value="InterPro"/>
</dbReference>
<sequence>MTTPRDLLIVAMDGESGRPADRGSLSLALAGAEVVDLLGARAVALDGDRVVPGDLPSLDDPLLREAASSLVRQAPYESVEDWLWRRGRDLSSAYVTAFETEGQLTRQRRRLVSFRAGDLALVDSPARRGAVDRWESHEPVLVALATAAGLYGEPFDETEAAEDSPNTPDSPSTPDTSDALDIADDAVATVLAAVNDAVMELEAVRQRRSIEDAAFDNVWRGL</sequence>
<evidence type="ECO:0000256" key="3">
    <source>
        <dbReference type="ARBA" id="ARBA00023121"/>
    </source>
</evidence>
<organism evidence="6 7">
    <name type="scientific">Streptomyces liliifuscus</name>
    <dbReference type="NCBI Taxonomy" id="2797636"/>
    <lineage>
        <taxon>Bacteria</taxon>
        <taxon>Bacillati</taxon>
        <taxon>Actinomycetota</taxon>
        <taxon>Actinomycetes</taxon>
        <taxon>Kitasatosporales</taxon>
        <taxon>Streptomycetaceae</taxon>
        <taxon>Streptomyces</taxon>
    </lineage>
</organism>
<name>A0A7T7RG18_9ACTN</name>
<gene>
    <name evidence="6" type="ORF">JEQ17_41845</name>
</gene>
<dbReference type="KEGG" id="slf:JEQ17_41845"/>
<keyword evidence="2" id="KW-0333">Golgi apparatus</keyword>
<evidence type="ECO:0000256" key="2">
    <source>
        <dbReference type="ARBA" id="ARBA00023034"/>
    </source>
</evidence>